<dbReference type="Proteomes" id="UP001168877">
    <property type="component" value="Unassembled WGS sequence"/>
</dbReference>
<evidence type="ECO:0000256" key="1">
    <source>
        <dbReference type="SAM" id="MobiDB-lite"/>
    </source>
</evidence>
<comment type="caution">
    <text evidence="2">The sequence shown here is derived from an EMBL/GenBank/DDBJ whole genome shotgun (WGS) entry which is preliminary data.</text>
</comment>
<feature type="compositionally biased region" description="Low complexity" evidence="1">
    <location>
        <begin position="43"/>
        <end position="66"/>
    </location>
</feature>
<reference evidence="2" key="2">
    <citation type="submission" date="2023-06" db="EMBL/GenBank/DDBJ databases">
        <authorList>
            <person name="Swenson N.G."/>
            <person name="Wegrzyn J.L."/>
            <person name="Mcevoy S.L."/>
        </authorList>
    </citation>
    <scope>NUCLEOTIDE SEQUENCE</scope>
    <source>
        <strain evidence="2">NS2018</strain>
        <tissue evidence="2">Leaf</tissue>
    </source>
</reference>
<dbReference type="PANTHER" id="PTHR34046:SF19">
    <property type="entry name" value="RAPIDLY ELICITED PROTEIN, PUTATIVE-RELATED"/>
    <property type="match status" value="1"/>
</dbReference>
<organism evidence="2 3">
    <name type="scientific">Acer saccharum</name>
    <name type="common">Sugar maple</name>
    <dbReference type="NCBI Taxonomy" id="4024"/>
    <lineage>
        <taxon>Eukaryota</taxon>
        <taxon>Viridiplantae</taxon>
        <taxon>Streptophyta</taxon>
        <taxon>Embryophyta</taxon>
        <taxon>Tracheophyta</taxon>
        <taxon>Spermatophyta</taxon>
        <taxon>Magnoliopsida</taxon>
        <taxon>eudicotyledons</taxon>
        <taxon>Gunneridae</taxon>
        <taxon>Pentapetalae</taxon>
        <taxon>rosids</taxon>
        <taxon>malvids</taxon>
        <taxon>Sapindales</taxon>
        <taxon>Sapindaceae</taxon>
        <taxon>Hippocastanoideae</taxon>
        <taxon>Acereae</taxon>
        <taxon>Acer</taxon>
    </lineage>
</organism>
<evidence type="ECO:0000313" key="2">
    <source>
        <dbReference type="EMBL" id="KAK0604962.1"/>
    </source>
</evidence>
<evidence type="ECO:0000313" key="3">
    <source>
        <dbReference type="Proteomes" id="UP001168877"/>
    </source>
</evidence>
<sequence length="143" mass="15615">MGWSESELLCKKHQNQNKNPQGVCPICLGERLSQLSATPQKKASMVAPSTSSSISSSPVSCSSSSTVRPRHNRNGSEIMGSISFMLSAGNYGLKKSRSMAFVPKNFVGENNNTGKKKRGFWSKLLHLEGKKIISMHSKTVSQR</sequence>
<dbReference type="EMBL" id="JAUESC010000002">
    <property type="protein sequence ID" value="KAK0604962.1"/>
    <property type="molecule type" value="Genomic_DNA"/>
</dbReference>
<dbReference type="PANTHER" id="PTHR34046">
    <property type="entry name" value="OS06G0218800 PROTEIN"/>
    <property type="match status" value="1"/>
</dbReference>
<accession>A0AA39W5Z5</accession>
<reference evidence="2" key="1">
    <citation type="journal article" date="2022" name="Plant J.">
        <title>Strategies of tolerance reflected in two North American maple genomes.</title>
        <authorList>
            <person name="McEvoy S.L."/>
            <person name="Sezen U.U."/>
            <person name="Trouern-Trend A."/>
            <person name="McMahon S.M."/>
            <person name="Schaberg P.G."/>
            <person name="Yang J."/>
            <person name="Wegrzyn J.L."/>
            <person name="Swenson N.G."/>
        </authorList>
    </citation>
    <scope>NUCLEOTIDE SEQUENCE</scope>
    <source>
        <strain evidence="2">NS2018</strain>
    </source>
</reference>
<dbReference type="AlphaFoldDB" id="A0AA39W5Z5"/>
<feature type="region of interest" description="Disordered" evidence="1">
    <location>
        <begin position="38"/>
        <end position="76"/>
    </location>
</feature>
<gene>
    <name evidence="2" type="ORF">LWI29_021398</name>
</gene>
<keyword evidence="3" id="KW-1185">Reference proteome</keyword>
<proteinExistence type="predicted"/>
<name>A0AA39W5Z5_ACESA</name>
<protein>
    <submittedName>
        <fullName evidence="2">Uncharacterized protein</fullName>
    </submittedName>
</protein>